<accession>A0A0D2NST9</accession>
<reference evidence="3" key="1">
    <citation type="submission" date="2014-04" db="EMBL/GenBank/DDBJ databases">
        <title>Evolutionary Origins and Diversification of the Mycorrhizal Mutualists.</title>
        <authorList>
            <consortium name="DOE Joint Genome Institute"/>
            <consortium name="Mycorrhizal Genomics Consortium"/>
            <person name="Kohler A."/>
            <person name="Kuo A."/>
            <person name="Nagy L.G."/>
            <person name="Floudas D."/>
            <person name="Copeland A."/>
            <person name="Barry K.W."/>
            <person name="Cichocki N."/>
            <person name="Veneault-Fourrey C."/>
            <person name="LaButti K."/>
            <person name="Lindquist E.A."/>
            <person name="Lipzen A."/>
            <person name="Lundell T."/>
            <person name="Morin E."/>
            <person name="Murat C."/>
            <person name="Riley R."/>
            <person name="Ohm R."/>
            <person name="Sun H."/>
            <person name="Tunlid A."/>
            <person name="Henrissat B."/>
            <person name="Grigoriev I.V."/>
            <person name="Hibbett D.S."/>
            <person name="Martin F."/>
        </authorList>
    </citation>
    <scope>NUCLEOTIDE SEQUENCE [LARGE SCALE GENOMIC DNA]</scope>
    <source>
        <strain evidence="3">FD-334 SS-4</strain>
    </source>
</reference>
<organism evidence="2 3">
    <name type="scientific">Hypholoma sublateritium (strain FD-334 SS-4)</name>
    <dbReference type="NCBI Taxonomy" id="945553"/>
    <lineage>
        <taxon>Eukaryota</taxon>
        <taxon>Fungi</taxon>
        <taxon>Dikarya</taxon>
        <taxon>Basidiomycota</taxon>
        <taxon>Agaricomycotina</taxon>
        <taxon>Agaricomycetes</taxon>
        <taxon>Agaricomycetidae</taxon>
        <taxon>Agaricales</taxon>
        <taxon>Agaricineae</taxon>
        <taxon>Strophariaceae</taxon>
        <taxon>Hypholoma</taxon>
    </lineage>
</organism>
<dbReference type="Proteomes" id="UP000054270">
    <property type="component" value="Unassembled WGS sequence"/>
</dbReference>
<feature type="region of interest" description="Disordered" evidence="1">
    <location>
        <begin position="77"/>
        <end position="98"/>
    </location>
</feature>
<proteinExistence type="predicted"/>
<dbReference type="AlphaFoldDB" id="A0A0D2NST9"/>
<feature type="region of interest" description="Disordered" evidence="1">
    <location>
        <begin position="1"/>
        <end position="20"/>
    </location>
</feature>
<gene>
    <name evidence="2" type="ORF">HYPSUDRAFT_204401</name>
</gene>
<name>A0A0D2NST9_HYPSF</name>
<evidence type="ECO:0000313" key="2">
    <source>
        <dbReference type="EMBL" id="KJA19661.1"/>
    </source>
</evidence>
<feature type="compositionally biased region" description="Basic and acidic residues" evidence="1">
    <location>
        <begin position="86"/>
        <end position="98"/>
    </location>
</feature>
<evidence type="ECO:0000256" key="1">
    <source>
        <dbReference type="SAM" id="MobiDB-lite"/>
    </source>
</evidence>
<evidence type="ECO:0000313" key="3">
    <source>
        <dbReference type="Proteomes" id="UP000054270"/>
    </source>
</evidence>
<protein>
    <submittedName>
        <fullName evidence="2">Uncharacterized protein</fullName>
    </submittedName>
</protein>
<keyword evidence="3" id="KW-1185">Reference proteome</keyword>
<sequence length="98" mass="10386">MKNSLPDMEVDTGAHRRLRPSTQQTCLGRAYSMPCSIPRAASAFNNTSGAGPPDVIGGVVTVVPRVLVTTWPGVCTADDPGCDMTGEEKEHDESNRGI</sequence>
<dbReference type="EMBL" id="KN817575">
    <property type="protein sequence ID" value="KJA19661.1"/>
    <property type="molecule type" value="Genomic_DNA"/>
</dbReference>